<feature type="domain" description="Uroporphyrinogen decarboxylase (URO-D)" evidence="1">
    <location>
        <begin position="185"/>
        <end position="321"/>
    </location>
</feature>
<dbReference type="InterPro" id="IPR000257">
    <property type="entry name" value="Uroporphyrinogen_deCOase"/>
</dbReference>
<evidence type="ECO:0000313" key="2">
    <source>
        <dbReference type="EMBL" id="HIS92612.1"/>
    </source>
</evidence>
<proteinExistence type="predicted"/>
<dbReference type="GO" id="GO:0006779">
    <property type="term" value="P:porphyrin-containing compound biosynthetic process"/>
    <property type="evidence" value="ECO:0007669"/>
    <property type="project" value="InterPro"/>
</dbReference>
<dbReference type="EMBL" id="DVJN01000123">
    <property type="protein sequence ID" value="HIS92612.1"/>
    <property type="molecule type" value="Genomic_DNA"/>
</dbReference>
<organism evidence="2 3">
    <name type="scientific">Candidatus Alectryocaccomicrobium excrementavium</name>
    <dbReference type="NCBI Taxonomy" id="2840668"/>
    <lineage>
        <taxon>Bacteria</taxon>
        <taxon>Bacillati</taxon>
        <taxon>Bacillota</taxon>
        <taxon>Clostridia</taxon>
        <taxon>Candidatus Alectryocaccomicrobium</taxon>
    </lineage>
</organism>
<dbReference type="Gene3D" id="3.20.20.210">
    <property type="match status" value="1"/>
</dbReference>
<dbReference type="Pfam" id="PF01208">
    <property type="entry name" value="URO-D"/>
    <property type="match status" value="1"/>
</dbReference>
<dbReference type="GO" id="GO:0004853">
    <property type="term" value="F:uroporphyrinogen decarboxylase activity"/>
    <property type="evidence" value="ECO:0007669"/>
    <property type="project" value="InterPro"/>
</dbReference>
<dbReference type="AlphaFoldDB" id="A0A9D1G070"/>
<accession>A0A9D1G070</accession>
<protein>
    <recommendedName>
        <fullName evidence="1">Uroporphyrinogen decarboxylase (URO-D) domain-containing protein</fullName>
    </recommendedName>
</protein>
<name>A0A9D1G070_9FIRM</name>
<reference evidence="2" key="1">
    <citation type="submission" date="2020-10" db="EMBL/GenBank/DDBJ databases">
        <authorList>
            <person name="Gilroy R."/>
        </authorList>
    </citation>
    <scope>NUCLEOTIDE SEQUENCE</scope>
    <source>
        <strain evidence="2">13766</strain>
    </source>
</reference>
<reference evidence="2" key="2">
    <citation type="journal article" date="2021" name="PeerJ">
        <title>Extensive microbial diversity within the chicken gut microbiome revealed by metagenomics and culture.</title>
        <authorList>
            <person name="Gilroy R."/>
            <person name="Ravi A."/>
            <person name="Getino M."/>
            <person name="Pursley I."/>
            <person name="Horton D.L."/>
            <person name="Alikhan N.F."/>
            <person name="Baker D."/>
            <person name="Gharbi K."/>
            <person name="Hall N."/>
            <person name="Watson M."/>
            <person name="Adriaenssens E.M."/>
            <person name="Foster-Nyarko E."/>
            <person name="Jarju S."/>
            <person name="Secka A."/>
            <person name="Antonio M."/>
            <person name="Oren A."/>
            <person name="Chaudhuri R.R."/>
            <person name="La Ragione R."/>
            <person name="Hildebrand F."/>
            <person name="Pallen M.J."/>
        </authorList>
    </citation>
    <scope>NUCLEOTIDE SEQUENCE</scope>
    <source>
        <strain evidence="2">13766</strain>
    </source>
</reference>
<dbReference type="Proteomes" id="UP000824140">
    <property type="component" value="Unassembled WGS sequence"/>
</dbReference>
<comment type="caution">
    <text evidence="2">The sequence shown here is derived from an EMBL/GenBank/DDBJ whole genome shotgun (WGS) entry which is preliminary data.</text>
</comment>
<evidence type="ECO:0000313" key="3">
    <source>
        <dbReference type="Proteomes" id="UP000824140"/>
    </source>
</evidence>
<dbReference type="SUPFAM" id="SSF51726">
    <property type="entry name" value="UROD/MetE-like"/>
    <property type="match status" value="1"/>
</dbReference>
<sequence>MTNYERFQAFFARSKDLDRAPVIEWATWWDLTLKAWHKEGLPEGVDLFAYWGLDDLKQFWLPIKSAQCPTPASHGAAIMETEEDYERIRPFLYGEEQLASIEANIKAFAQAHPDCPTWFSMDGFFWFPRTLFGIEGHLYAFYDEPELMLRINRDLCEYHKRCLEIIYRYIRPCFMTFAEDMSYNHGPMISREQYNKFMLPFYLELTPTIRAHGTRVFIDTDGFVEPLIPWFLEGGIEGILPLERMAGVDVNRIREKYPDLFMIGGYDKTVMHKGEAAMRAEFERILPAIRSGGYIPGVDHQTPPDVTMENYAIFVRLLKEYTRYSGVDRK</sequence>
<dbReference type="InterPro" id="IPR038071">
    <property type="entry name" value="UROD/MetE-like_sf"/>
</dbReference>
<gene>
    <name evidence="2" type="ORF">IAA84_06290</name>
</gene>
<evidence type="ECO:0000259" key="1">
    <source>
        <dbReference type="Pfam" id="PF01208"/>
    </source>
</evidence>